<feature type="compositionally biased region" description="Low complexity" evidence="1">
    <location>
        <begin position="11"/>
        <end position="25"/>
    </location>
</feature>
<comment type="caution">
    <text evidence="3">The sequence shown here is derived from an EMBL/GenBank/DDBJ whole genome shotgun (WGS) entry which is preliminary data.</text>
</comment>
<accession>A0ABQ2RG13</accession>
<evidence type="ECO:0000313" key="4">
    <source>
        <dbReference type="Proteomes" id="UP000611554"/>
    </source>
</evidence>
<keyword evidence="2" id="KW-1133">Transmembrane helix</keyword>
<keyword evidence="2" id="KW-0812">Transmembrane</keyword>
<evidence type="ECO:0008006" key="5">
    <source>
        <dbReference type="Google" id="ProtNLM"/>
    </source>
</evidence>
<gene>
    <name evidence="3" type="ORF">GCM10010140_63050</name>
</gene>
<reference evidence="4" key="1">
    <citation type="journal article" date="2019" name="Int. J. Syst. Evol. Microbiol.">
        <title>The Global Catalogue of Microorganisms (GCM) 10K type strain sequencing project: providing services to taxonomists for standard genome sequencing and annotation.</title>
        <authorList>
            <consortium name="The Broad Institute Genomics Platform"/>
            <consortium name="The Broad Institute Genome Sequencing Center for Infectious Disease"/>
            <person name="Wu L."/>
            <person name="Ma J."/>
        </authorList>
    </citation>
    <scope>NUCLEOTIDE SEQUENCE [LARGE SCALE GENOMIC DNA]</scope>
    <source>
        <strain evidence="4">JCM 3115</strain>
    </source>
</reference>
<proteinExistence type="predicted"/>
<feature type="transmembrane region" description="Helical" evidence="2">
    <location>
        <begin position="202"/>
        <end position="220"/>
    </location>
</feature>
<feature type="transmembrane region" description="Helical" evidence="2">
    <location>
        <begin position="253"/>
        <end position="271"/>
    </location>
</feature>
<dbReference type="Proteomes" id="UP000611554">
    <property type="component" value="Unassembled WGS sequence"/>
</dbReference>
<dbReference type="EMBL" id="BMQJ01000019">
    <property type="protein sequence ID" value="GGQ24095.1"/>
    <property type="molecule type" value="Genomic_DNA"/>
</dbReference>
<organism evidence="3 4">
    <name type="scientific">Streptosporangium pseudovulgare</name>
    <dbReference type="NCBI Taxonomy" id="35765"/>
    <lineage>
        <taxon>Bacteria</taxon>
        <taxon>Bacillati</taxon>
        <taxon>Actinomycetota</taxon>
        <taxon>Actinomycetes</taxon>
        <taxon>Streptosporangiales</taxon>
        <taxon>Streptosporangiaceae</taxon>
        <taxon>Streptosporangium</taxon>
    </lineage>
</organism>
<keyword evidence="2" id="KW-0472">Membrane</keyword>
<feature type="transmembrane region" description="Helical" evidence="2">
    <location>
        <begin position="129"/>
        <end position="154"/>
    </location>
</feature>
<keyword evidence="4" id="KW-1185">Reference proteome</keyword>
<evidence type="ECO:0000256" key="2">
    <source>
        <dbReference type="SAM" id="Phobius"/>
    </source>
</evidence>
<name>A0ABQ2RG13_9ACTN</name>
<feature type="transmembrane region" description="Helical" evidence="2">
    <location>
        <begin position="174"/>
        <end position="195"/>
    </location>
</feature>
<feature type="transmembrane region" description="Helical" evidence="2">
    <location>
        <begin position="46"/>
        <end position="69"/>
    </location>
</feature>
<feature type="region of interest" description="Disordered" evidence="1">
    <location>
        <begin position="1"/>
        <end position="25"/>
    </location>
</feature>
<feature type="transmembrane region" description="Helical" evidence="2">
    <location>
        <begin position="89"/>
        <end position="108"/>
    </location>
</feature>
<evidence type="ECO:0000256" key="1">
    <source>
        <dbReference type="SAM" id="MobiDB-lite"/>
    </source>
</evidence>
<protein>
    <recommendedName>
        <fullName evidence="5">ABC transporter permease</fullName>
    </recommendedName>
</protein>
<evidence type="ECO:0000313" key="3">
    <source>
        <dbReference type="EMBL" id="GGQ24095.1"/>
    </source>
</evidence>
<sequence length="276" mass="26865">MTAAARLPRPGASGASGFSSHSGTSGPRVVAGTFRAEVLKLLTLPALYLTAAITWAVAPLLAVASVSAAAGEGNGPGPGTDPGLAPVGYAQAGFVVLGVLAAASEYRGGQIRTTLTCVPRRVEVQLAKAAALAVTALPVAVATAGSGVLAARAALAAHAPPYGAAGPVDAPGEVRAVAGAAAYLVLTALLSSAVATLTRGTIPAVTVLLGHHFVVGPYLAGRTALTAYLPGTAGLWPGGGTGAGEVLGAGGRWAVVTGWTVAALGVAIVSFRRRDA</sequence>